<sequence>MGNRAIITTPERELGLYLHWNGGRDTVEPLLKYCELKGYRSPKSDPGYAFARMAQVMGNFFGGTLSVGITPYTTDEAMDPGDNGIYVVDGWEIADHLRTEYDEDWKVVGMRSLEPGEEDDWHKFDDMLRAFDAAMPVGEQLGDYLFAEEVPIGEVSVGDMAYVAKYEATPTLVAVAGIGRGIVRGRDMTGIPFADLYGSGGDNLNNYLEGPTVRVLR</sequence>
<gene>
    <name evidence="1" type="ORF">D1639_10330</name>
</gene>
<evidence type="ECO:0000313" key="1">
    <source>
        <dbReference type="EMBL" id="NBI35413.1"/>
    </source>
</evidence>
<proteinExistence type="predicted"/>
<comment type="caution">
    <text evidence="1">The sequence shown here is derived from an EMBL/GenBank/DDBJ whole genome shotgun (WGS) entry which is preliminary data.</text>
</comment>
<dbReference type="AlphaFoldDB" id="A0A7C9KD99"/>
<name>A0A7C9KD99_9BACT</name>
<organism evidence="1">
    <name type="scientific">Muribaculaceae bacterium Z82</name>
    <dbReference type="NCBI Taxonomy" id="2304548"/>
    <lineage>
        <taxon>Bacteria</taxon>
        <taxon>Pseudomonadati</taxon>
        <taxon>Bacteroidota</taxon>
        <taxon>Bacteroidia</taxon>
        <taxon>Bacteroidales</taxon>
        <taxon>Muribaculaceae</taxon>
    </lineage>
</organism>
<protein>
    <submittedName>
        <fullName evidence="1">Uncharacterized protein</fullName>
    </submittedName>
</protein>
<accession>A0A7C9KD99</accession>
<reference evidence="1" key="1">
    <citation type="submission" date="2018-08" db="EMBL/GenBank/DDBJ databases">
        <title>Murine metabolic-syndrome-specific gut microbial biobank.</title>
        <authorList>
            <person name="Liu C."/>
        </authorList>
    </citation>
    <scope>NUCLEOTIDE SEQUENCE [LARGE SCALE GENOMIC DNA]</scope>
    <source>
        <strain evidence="1">Z82</strain>
    </source>
</reference>
<dbReference type="EMBL" id="QWKH01000117">
    <property type="protein sequence ID" value="NBI35413.1"/>
    <property type="molecule type" value="Genomic_DNA"/>
</dbReference>